<feature type="chain" id="PRO_5038605677" evidence="2">
    <location>
        <begin position="25"/>
        <end position="175"/>
    </location>
</feature>
<evidence type="ECO:0000256" key="1">
    <source>
        <dbReference type="SAM" id="MobiDB-lite"/>
    </source>
</evidence>
<feature type="compositionally biased region" description="Low complexity" evidence="1">
    <location>
        <begin position="60"/>
        <end position="75"/>
    </location>
</feature>
<feature type="domain" description="DUF732" evidence="3">
    <location>
        <begin position="99"/>
        <end position="174"/>
    </location>
</feature>
<dbReference type="RefSeq" id="WP_199704706.1">
    <property type="nucleotide sequence ID" value="NZ_JAEMNV010000004.1"/>
</dbReference>
<dbReference type="Pfam" id="PF05305">
    <property type="entry name" value="DUF732"/>
    <property type="match status" value="1"/>
</dbReference>
<evidence type="ECO:0000259" key="3">
    <source>
        <dbReference type="Pfam" id="PF05305"/>
    </source>
</evidence>
<keyword evidence="2" id="KW-0732">Signal</keyword>
<feature type="signal peptide" evidence="2">
    <location>
        <begin position="1"/>
        <end position="24"/>
    </location>
</feature>
<dbReference type="PROSITE" id="PS51257">
    <property type="entry name" value="PROKAR_LIPOPROTEIN"/>
    <property type="match status" value="1"/>
</dbReference>
<feature type="compositionally biased region" description="Pro residues" evidence="1">
    <location>
        <begin position="76"/>
        <end position="92"/>
    </location>
</feature>
<keyword evidence="5" id="KW-1185">Reference proteome</keyword>
<comment type="caution">
    <text evidence="4">The sequence shown here is derived from an EMBL/GenBank/DDBJ whole genome shotgun (WGS) entry which is preliminary data.</text>
</comment>
<protein>
    <submittedName>
        <fullName evidence="4">DUF732 domain-containing protein</fullName>
    </submittedName>
</protein>
<sequence length="175" mass="17354">MPRFSLVRSMSAVAVAAAACGLLAGCGGDDSTATGNPTPTTQAVPTSAETSAPEASGAQPSSAPVTSPGAAATAPPEEPQPVPSGFPGPTEAPKPVARDEAMLAELKKGGITTSQESATVMANYVCQSQQENGDPATVKATVVAYVGGDPATETTLTPEDAAQVFIDAAKTSYCK</sequence>
<reference evidence="4" key="1">
    <citation type="submission" date="2020-12" db="EMBL/GenBank/DDBJ databases">
        <title>Antrihabitans popcorni sp. nov. and Antrihabitans auranticaus sp. nov., isolated from a larva cave.</title>
        <authorList>
            <person name="Lee S.D."/>
            <person name="Kim I.S."/>
        </authorList>
    </citation>
    <scope>NUCLEOTIDE SEQUENCE</scope>
    <source>
        <strain evidence="4">YC3-6</strain>
    </source>
</reference>
<feature type="region of interest" description="Disordered" evidence="1">
    <location>
        <begin position="25"/>
        <end position="98"/>
    </location>
</feature>
<dbReference type="EMBL" id="JAEMNV010000004">
    <property type="protein sequence ID" value="MBJ8339931.1"/>
    <property type="molecule type" value="Genomic_DNA"/>
</dbReference>
<evidence type="ECO:0000313" key="5">
    <source>
        <dbReference type="Proteomes" id="UP000655868"/>
    </source>
</evidence>
<dbReference type="InterPro" id="IPR007969">
    <property type="entry name" value="DUF732"/>
</dbReference>
<dbReference type="AlphaFoldDB" id="A0A934U3X7"/>
<feature type="compositionally biased region" description="Polar residues" evidence="1">
    <location>
        <begin position="31"/>
        <end position="50"/>
    </location>
</feature>
<gene>
    <name evidence="4" type="ORF">JGU71_13625</name>
</gene>
<dbReference type="Proteomes" id="UP000655868">
    <property type="component" value="Unassembled WGS sequence"/>
</dbReference>
<accession>A0A934U3X7</accession>
<proteinExistence type="predicted"/>
<evidence type="ECO:0000256" key="2">
    <source>
        <dbReference type="SAM" id="SignalP"/>
    </source>
</evidence>
<evidence type="ECO:0000313" key="4">
    <source>
        <dbReference type="EMBL" id="MBJ8339931.1"/>
    </source>
</evidence>
<name>A0A934U3X7_9NOCA</name>
<organism evidence="4 5">
    <name type="scientific">Antrihabitans stalagmiti</name>
    <dbReference type="NCBI Taxonomy" id="2799499"/>
    <lineage>
        <taxon>Bacteria</taxon>
        <taxon>Bacillati</taxon>
        <taxon>Actinomycetota</taxon>
        <taxon>Actinomycetes</taxon>
        <taxon>Mycobacteriales</taxon>
        <taxon>Nocardiaceae</taxon>
        <taxon>Antrihabitans</taxon>
    </lineage>
</organism>